<feature type="domain" description="NusB/RsmB/TIM44" evidence="7">
    <location>
        <begin position="6"/>
        <end position="128"/>
    </location>
</feature>
<evidence type="ECO:0000256" key="4">
    <source>
        <dbReference type="ARBA" id="ARBA00023015"/>
    </source>
</evidence>
<keyword evidence="2 6" id="KW-0889">Transcription antitermination</keyword>
<organism evidence="8 9">
    <name type="scientific">Crassaminicella thermophila</name>
    <dbReference type="NCBI Taxonomy" id="2599308"/>
    <lineage>
        <taxon>Bacteria</taxon>
        <taxon>Bacillati</taxon>
        <taxon>Bacillota</taxon>
        <taxon>Clostridia</taxon>
        <taxon>Eubacteriales</taxon>
        <taxon>Clostridiaceae</taxon>
        <taxon>Crassaminicella</taxon>
    </lineage>
</organism>
<dbReference type="GO" id="GO:0006353">
    <property type="term" value="P:DNA-templated transcription termination"/>
    <property type="evidence" value="ECO:0007669"/>
    <property type="project" value="UniProtKB-UniRule"/>
</dbReference>
<dbReference type="InterPro" id="IPR006027">
    <property type="entry name" value="NusB_RsmB_TIM44"/>
</dbReference>
<dbReference type="KEGG" id="crs:FQB35_07050"/>
<dbReference type="GO" id="GO:0005829">
    <property type="term" value="C:cytosol"/>
    <property type="evidence" value="ECO:0007669"/>
    <property type="project" value="TreeGrafter"/>
</dbReference>
<dbReference type="OrthoDB" id="9811381at2"/>
<evidence type="ECO:0000256" key="6">
    <source>
        <dbReference type="HAMAP-Rule" id="MF_00073"/>
    </source>
</evidence>
<dbReference type="PANTHER" id="PTHR11078:SF3">
    <property type="entry name" value="ANTITERMINATION NUSB DOMAIN-CONTAINING PROTEIN"/>
    <property type="match status" value="1"/>
</dbReference>
<keyword evidence="4 6" id="KW-0805">Transcription regulation</keyword>
<dbReference type="AlphaFoldDB" id="A0A5C0SD42"/>
<keyword evidence="9" id="KW-1185">Reference proteome</keyword>
<dbReference type="RefSeq" id="WP_148809306.1">
    <property type="nucleotide sequence ID" value="NZ_CP042243.1"/>
</dbReference>
<evidence type="ECO:0000259" key="7">
    <source>
        <dbReference type="Pfam" id="PF01029"/>
    </source>
</evidence>
<evidence type="ECO:0000256" key="3">
    <source>
        <dbReference type="ARBA" id="ARBA00022884"/>
    </source>
</evidence>
<reference evidence="8 9" key="1">
    <citation type="submission" date="2019-07" db="EMBL/GenBank/DDBJ databases">
        <title>Complete genome of Crassaminicella thermophila SY095.</title>
        <authorList>
            <person name="Li X."/>
        </authorList>
    </citation>
    <scope>NUCLEOTIDE SEQUENCE [LARGE SCALE GENOMIC DNA]</scope>
    <source>
        <strain evidence="8 9">SY095</strain>
    </source>
</reference>
<dbReference type="PANTHER" id="PTHR11078">
    <property type="entry name" value="N UTILIZATION SUBSTANCE PROTEIN B-RELATED"/>
    <property type="match status" value="1"/>
</dbReference>
<evidence type="ECO:0000256" key="2">
    <source>
        <dbReference type="ARBA" id="ARBA00022814"/>
    </source>
</evidence>
<accession>A0A5C0SD42</accession>
<dbReference type="InterPro" id="IPR035926">
    <property type="entry name" value="NusB-like_sf"/>
</dbReference>
<dbReference type="EMBL" id="CP042243">
    <property type="protein sequence ID" value="QEK12151.1"/>
    <property type="molecule type" value="Genomic_DNA"/>
</dbReference>
<dbReference type="NCBIfam" id="TIGR01951">
    <property type="entry name" value="nusB"/>
    <property type="match status" value="1"/>
</dbReference>
<sequence>MNRKLAREMTMKLIFQMDIHDDFSNEMITRYIQELPDDSQISYIKELIEKFIKNKDKIDGIIEENSRGWKLNRIAKVDLTILRLAITEIYYMDDIPNSVSINEAVEMAKTFSTEESSSFINGILGSIVEKK</sequence>
<comment type="function">
    <text evidence="6">Involved in transcription antitermination. Required for transcription of ribosomal RNA (rRNA) genes. Binds specifically to the boxA antiterminator sequence of the ribosomal RNA (rrn) operons.</text>
</comment>
<proteinExistence type="inferred from homology"/>
<dbReference type="HAMAP" id="MF_00073">
    <property type="entry name" value="NusB"/>
    <property type="match status" value="1"/>
</dbReference>
<keyword evidence="5 6" id="KW-0804">Transcription</keyword>
<gene>
    <name evidence="6 8" type="primary">nusB</name>
    <name evidence="8" type="ORF">FQB35_07050</name>
</gene>
<evidence type="ECO:0000313" key="8">
    <source>
        <dbReference type="EMBL" id="QEK12151.1"/>
    </source>
</evidence>
<dbReference type="InterPro" id="IPR011605">
    <property type="entry name" value="NusB_fam"/>
</dbReference>
<dbReference type="GO" id="GO:0003723">
    <property type="term" value="F:RNA binding"/>
    <property type="evidence" value="ECO:0007669"/>
    <property type="project" value="UniProtKB-UniRule"/>
</dbReference>
<dbReference type="Gene3D" id="1.10.940.10">
    <property type="entry name" value="NusB-like"/>
    <property type="match status" value="1"/>
</dbReference>
<keyword evidence="3 6" id="KW-0694">RNA-binding</keyword>
<comment type="similarity">
    <text evidence="1 6">Belongs to the NusB family.</text>
</comment>
<evidence type="ECO:0000256" key="5">
    <source>
        <dbReference type="ARBA" id="ARBA00023163"/>
    </source>
</evidence>
<dbReference type="GO" id="GO:0031564">
    <property type="term" value="P:transcription antitermination"/>
    <property type="evidence" value="ECO:0007669"/>
    <property type="project" value="UniProtKB-KW"/>
</dbReference>
<evidence type="ECO:0000313" key="9">
    <source>
        <dbReference type="Proteomes" id="UP000324646"/>
    </source>
</evidence>
<dbReference type="Proteomes" id="UP000324646">
    <property type="component" value="Chromosome"/>
</dbReference>
<dbReference type="SUPFAM" id="SSF48013">
    <property type="entry name" value="NusB-like"/>
    <property type="match status" value="1"/>
</dbReference>
<dbReference type="Pfam" id="PF01029">
    <property type="entry name" value="NusB"/>
    <property type="match status" value="1"/>
</dbReference>
<name>A0A5C0SD42_CRATE</name>
<protein>
    <recommendedName>
        <fullName evidence="6">Transcription antitermination protein NusB</fullName>
    </recommendedName>
    <alternativeName>
        <fullName evidence="6">Antitermination factor NusB</fullName>
    </alternativeName>
</protein>
<evidence type="ECO:0000256" key="1">
    <source>
        <dbReference type="ARBA" id="ARBA00005952"/>
    </source>
</evidence>